<feature type="compositionally biased region" description="Polar residues" evidence="1">
    <location>
        <begin position="218"/>
        <end position="241"/>
    </location>
</feature>
<gene>
    <name evidence="4" type="ORF">DPMN_036589</name>
</gene>
<name>A0A9D4MBT0_DREPO</name>
<accession>A0A9D4MBT0</accession>
<dbReference type="EMBL" id="JAIWYP010000002">
    <property type="protein sequence ID" value="KAH3873355.1"/>
    <property type="molecule type" value="Genomic_DNA"/>
</dbReference>
<evidence type="ECO:0000313" key="4">
    <source>
        <dbReference type="EMBL" id="KAH3873355.1"/>
    </source>
</evidence>
<comment type="caution">
    <text evidence="4">The sequence shown here is derived from an EMBL/GenBank/DDBJ whole genome shotgun (WGS) entry which is preliminary data.</text>
</comment>
<keyword evidence="5" id="KW-1185">Reference proteome</keyword>
<sequence length="324" mass="35908">MGCITIATASLLIIGVSVANRTDVRQKHTIHANEDWSPIQVLIFECGVDVCDTGVHFCDHSQTYRTCVPCARVSHHCFSVHQQYNCTSYCMDHWRKKQSTKCIATQAQDLFMWPFILCAIVLLISVGLLIASLKGMIPPNSYNVCCPSKNIDSQNNVEQRSNCDGQAAENERMIGPTDGQIEGSPANNVANRVSNNPIHNCDIQPDFGSDEHGVPNGGYQSSQRTVGTSTISHSPPNQRSQPMVFCRCHRRAFPVDQDMYLNDNQMPDELLNALINLIKTNGNTILKTLANDTGPRRELSKPVSTEGADHGIFHPDDTFNKRPI</sequence>
<feature type="compositionally biased region" description="Basic and acidic residues" evidence="1">
    <location>
        <begin position="307"/>
        <end position="324"/>
    </location>
</feature>
<feature type="region of interest" description="Disordered" evidence="1">
    <location>
        <begin position="209"/>
        <end position="241"/>
    </location>
</feature>
<feature type="region of interest" description="Disordered" evidence="1">
    <location>
        <begin position="293"/>
        <end position="324"/>
    </location>
</feature>
<keyword evidence="3" id="KW-0732">Signal</keyword>
<reference evidence="4" key="2">
    <citation type="submission" date="2020-11" db="EMBL/GenBank/DDBJ databases">
        <authorList>
            <person name="McCartney M.A."/>
            <person name="Auch B."/>
            <person name="Kono T."/>
            <person name="Mallez S."/>
            <person name="Becker A."/>
            <person name="Gohl D.M."/>
            <person name="Silverstein K.A.T."/>
            <person name="Koren S."/>
            <person name="Bechman K.B."/>
            <person name="Herman A."/>
            <person name="Abrahante J.E."/>
            <person name="Garbe J."/>
        </authorList>
    </citation>
    <scope>NUCLEOTIDE SEQUENCE</scope>
    <source>
        <strain evidence="4">Duluth1</strain>
        <tissue evidence="4">Whole animal</tissue>
    </source>
</reference>
<evidence type="ECO:0000313" key="5">
    <source>
        <dbReference type="Proteomes" id="UP000828390"/>
    </source>
</evidence>
<reference evidence="4" key="1">
    <citation type="journal article" date="2019" name="bioRxiv">
        <title>The Genome of the Zebra Mussel, Dreissena polymorpha: A Resource for Invasive Species Research.</title>
        <authorList>
            <person name="McCartney M.A."/>
            <person name="Auch B."/>
            <person name="Kono T."/>
            <person name="Mallez S."/>
            <person name="Zhang Y."/>
            <person name="Obille A."/>
            <person name="Becker A."/>
            <person name="Abrahante J.E."/>
            <person name="Garbe J."/>
            <person name="Badalamenti J.P."/>
            <person name="Herman A."/>
            <person name="Mangelson H."/>
            <person name="Liachko I."/>
            <person name="Sullivan S."/>
            <person name="Sone E.D."/>
            <person name="Koren S."/>
            <person name="Silverstein K.A.T."/>
            <person name="Beckman K.B."/>
            <person name="Gohl D.M."/>
        </authorList>
    </citation>
    <scope>NUCLEOTIDE SEQUENCE</scope>
    <source>
        <strain evidence="4">Duluth1</strain>
        <tissue evidence="4">Whole animal</tissue>
    </source>
</reference>
<organism evidence="4 5">
    <name type="scientific">Dreissena polymorpha</name>
    <name type="common">Zebra mussel</name>
    <name type="synonym">Mytilus polymorpha</name>
    <dbReference type="NCBI Taxonomy" id="45954"/>
    <lineage>
        <taxon>Eukaryota</taxon>
        <taxon>Metazoa</taxon>
        <taxon>Spiralia</taxon>
        <taxon>Lophotrochozoa</taxon>
        <taxon>Mollusca</taxon>
        <taxon>Bivalvia</taxon>
        <taxon>Autobranchia</taxon>
        <taxon>Heteroconchia</taxon>
        <taxon>Euheterodonta</taxon>
        <taxon>Imparidentia</taxon>
        <taxon>Neoheterodontei</taxon>
        <taxon>Myida</taxon>
        <taxon>Dreissenoidea</taxon>
        <taxon>Dreissenidae</taxon>
        <taxon>Dreissena</taxon>
    </lineage>
</organism>
<keyword evidence="2" id="KW-0472">Membrane</keyword>
<evidence type="ECO:0000256" key="2">
    <source>
        <dbReference type="SAM" id="Phobius"/>
    </source>
</evidence>
<feature type="chain" id="PRO_5038767682" evidence="3">
    <location>
        <begin position="20"/>
        <end position="324"/>
    </location>
</feature>
<feature type="signal peptide" evidence="3">
    <location>
        <begin position="1"/>
        <end position="19"/>
    </location>
</feature>
<feature type="transmembrane region" description="Helical" evidence="2">
    <location>
        <begin position="110"/>
        <end position="131"/>
    </location>
</feature>
<proteinExistence type="predicted"/>
<evidence type="ECO:0000256" key="1">
    <source>
        <dbReference type="SAM" id="MobiDB-lite"/>
    </source>
</evidence>
<keyword evidence="2" id="KW-1133">Transmembrane helix</keyword>
<dbReference type="Proteomes" id="UP000828390">
    <property type="component" value="Unassembled WGS sequence"/>
</dbReference>
<protein>
    <submittedName>
        <fullName evidence="4">Uncharacterized protein</fullName>
    </submittedName>
</protein>
<dbReference type="AlphaFoldDB" id="A0A9D4MBT0"/>
<evidence type="ECO:0000256" key="3">
    <source>
        <dbReference type="SAM" id="SignalP"/>
    </source>
</evidence>
<keyword evidence="2" id="KW-0812">Transmembrane</keyword>